<comment type="caution">
    <text evidence="7">The sequence shown here is derived from an EMBL/GenBank/DDBJ whole genome shotgun (WGS) entry which is preliminary data.</text>
</comment>
<organism evidence="7 8">
    <name type="scientific">Dokdonella fugitiva</name>
    <dbReference type="NCBI Taxonomy" id="328517"/>
    <lineage>
        <taxon>Bacteria</taxon>
        <taxon>Pseudomonadati</taxon>
        <taxon>Pseudomonadota</taxon>
        <taxon>Gammaproteobacteria</taxon>
        <taxon>Lysobacterales</taxon>
        <taxon>Rhodanobacteraceae</taxon>
        <taxon>Dokdonella</taxon>
    </lineage>
</organism>
<evidence type="ECO:0000256" key="4">
    <source>
        <dbReference type="ARBA" id="ARBA00038858"/>
    </source>
</evidence>
<dbReference type="Proteomes" id="UP000294862">
    <property type="component" value="Unassembled WGS sequence"/>
</dbReference>
<protein>
    <recommendedName>
        <fullName evidence="4">UDP-N-acetylglucosamine 2-epimerase (non-hydrolyzing)</fullName>
        <ecNumber evidence="4">5.1.3.14</ecNumber>
    </recommendedName>
</protein>
<dbReference type="PANTHER" id="PTHR43174:SF2">
    <property type="entry name" value="UDP-N-ACETYLGLUCOSAMINE 2-EPIMERASE"/>
    <property type="match status" value="1"/>
</dbReference>
<dbReference type="Gene3D" id="3.40.50.2000">
    <property type="entry name" value="Glycogen Phosphorylase B"/>
    <property type="match status" value="2"/>
</dbReference>
<gene>
    <name evidence="7" type="ORF">EV148_10152</name>
</gene>
<dbReference type="AlphaFoldDB" id="A0A4R2IE78"/>
<comment type="catalytic activity">
    <reaction evidence="2">
        <text>UDP-N-acetyl-alpha-D-glucosamine = UDP-N-acetyl-alpha-D-mannosamine</text>
        <dbReference type="Rhea" id="RHEA:17213"/>
        <dbReference type="ChEBI" id="CHEBI:57705"/>
        <dbReference type="ChEBI" id="CHEBI:68623"/>
        <dbReference type="EC" id="5.1.3.14"/>
    </reaction>
</comment>
<dbReference type="CDD" id="cd03786">
    <property type="entry name" value="GTB_UDP-GlcNAc_2-Epimerase"/>
    <property type="match status" value="1"/>
</dbReference>
<comment type="similarity">
    <text evidence="3 5">Belongs to the UDP-N-acetylglucosamine 2-epimerase family.</text>
</comment>
<accession>A0A4R2IE78</accession>
<dbReference type="GO" id="GO:0008761">
    <property type="term" value="F:UDP-N-acetylglucosamine 2-epimerase activity"/>
    <property type="evidence" value="ECO:0007669"/>
    <property type="project" value="UniProtKB-EC"/>
</dbReference>
<evidence type="ECO:0000256" key="2">
    <source>
        <dbReference type="ARBA" id="ARBA00036080"/>
    </source>
</evidence>
<keyword evidence="1 5" id="KW-0413">Isomerase</keyword>
<dbReference type="InterPro" id="IPR029767">
    <property type="entry name" value="WecB-like"/>
</dbReference>
<evidence type="ECO:0000259" key="6">
    <source>
        <dbReference type="Pfam" id="PF02350"/>
    </source>
</evidence>
<dbReference type="InterPro" id="IPR003331">
    <property type="entry name" value="UDP_GlcNAc_Epimerase_2_dom"/>
</dbReference>
<evidence type="ECO:0000313" key="8">
    <source>
        <dbReference type="Proteomes" id="UP000294862"/>
    </source>
</evidence>
<sequence length="372" mass="40295">MSGRPTIACVIGTRPEAIKMAPVIAALRAAGWARCMVVATAQHRGLLDQMLDRFAITVDHDLDLMTEGQAPADLVARMMPSLDAVLAGEAVDAVLAQGDTTTVLVAALVAFHRRIPFGHVEAGLRTGDLSRPFPEEGYRQMVARIAHWHFAPTAGAADNLRAEGIREDRIHVTGNTGIDTLLDTVRRLAPPAMPDGRLLLLTAHRRESFGPPMRDIFGAVRDLVERHADVTVLYPVHPNPEVGACARELLAGHARITLLPPQDYFDFVALMREATLVLTDSGGIQEEAPALGKPVLVLREQTERPEAVAAGVARIIGTRREAIVEAAGRLLDDPREYRAMARGVSPYGDGHAAGRIERILRQSLRALQPSPD</sequence>
<dbReference type="PANTHER" id="PTHR43174">
    <property type="entry name" value="UDP-N-ACETYLGLUCOSAMINE 2-EPIMERASE"/>
    <property type="match status" value="1"/>
</dbReference>
<name>A0A4R2IE78_9GAMM</name>
<evidence type="ECO:0000313" key="7">
    <source>
        <dbReference type="EMBL" id="TCO42647.1"/>
    </source>
</evidence>
<dbReference type="OrthoDB" id="9803238at2"/>
<keyword evidence="8" id="KW-1185">Reference proteome</keyword>
<reference evidence="7 8" key="1">
    <citation type="journal article" date="2015" name="Stand. Genomic Sci.">
        <title>Genomic Encyclopedia of Bacterial and Archaeal Type Strains, Phase III: the genomes of soil and plant-associated and newly described type strains.</title>
        <authorList>
            <person name="Whitman W.B."/>
            <person name="Woyke T."/>
            <person name="Klenk H.P."/>
            <person name="Zhou Y."/>
            <person name="Lilburn T.G."/>
            <person name="Beck B.J."/>
            <person name="De Vos P."/>
            <person name="Vandamme P."/>
            <person name="Eisen J.A."/>
            <person name="Garrity G."/>
            <person name="Hugenholtz P."/>
            <person name="Kyrpides N.C."/>
        </authorList>
    </citation>
    <scope>NUCLEOTIDE SEQUENCE [LARGE SCALE GENOMIC DNA]</scope>
    <source>
        <strain evidence="7 8">A3</strain>
    </source>
</reference>
<dbReference type="SUPFAM" id="SSF53756">
    <property type="entry name" value="UDP-Glycosyltransferase/glycogen phosphorylase"/>
    <property type="match status" value="1"/>
</dbReference>
<evidence type="ECO:0000256" key="1">
    <source>
        <dbReference type="ARBA" id="ARBA00023235"/>
    </source>
</evidence>
<dbReference type="NCBIfam" id="TIGR00236">
    <property type="entry name" value="wecB"/>
    <property type="match status" value="1"/>
</dbReference>
<evidence type="ECO:0000256" key="5">
    <source>
        <dbReference type="RuleBase" id="RU003513"/>
    </source>
</evidence>
<proteinExistence type="inferred from homology"/>
<dbReference type="Pfam" id="PF02350">
    <property type="entry name" value="Epimerase_2"/>
    <property type="match status" value="1"/>
</dbReference>
<evidence type="ECO:0000256" key="3">
    <source>
        <dbReference type="ARBA" id="ARBA00038209"/>
    </source>
</evidence>
<feature type="domain" description="UDP-N-acetylglucosamine 2-epimerase" evidence="6">
    <location>
        <begin position="26"/>
        <end position="360"/>
    </location>
</feature>
<dbReference type="EC" id="5.1.3.14" evidence="4"/>
<dbReference type="EMBL" id="SLWQ01000001">
    <property type="protein sequence ID" value="TCO42647.1"/>
    <property type="molecule type" value="Genomic_DNA"/>
</dbReference>
<dbReference type="RefSeq" id="WP_131993874.1">
    <property type="nucleotide sequence ID" value="NZ_SLWQ01000001.1"/>
</dbReference>